<dbReference type="SUPFAM" id="SSF51735">
    <property type="entry name" value="NAD(P)-binding Rossmann-fold domains"/>
    <property type="match status" value="1"/>
</dbReference>
<dbReference type="PANTHER" id="PTHR43086">
    <property type="entry name" value="VERY-LONG-CHAIN 3-OXOOACYL-COA REDUCTASE"/>
    <property type="match status" value="1"/>
</dbReference>
<dbReference type="PANTHER" id="PTHR43086:SF3">
    <property type="entry name" value="NADP-DEPENDENT 3-HYDROXY ACID DEHYDROGENASE YDFG"/>
    <property type="match status" value="1"/>
</dbReference>
<protein>
    <submittedName>
        <fullName evidence="3">Short-chain dehydrogenase/reductase SDR</fullName>
    </submittedName>
</protein>
<organism evidence="3 4">
    <name type="scientific">Salinisphaera dokdonensis CL-ES53</name>
    <dbReference type="NCBI Taxonomy" id="1304272"/>
    <lineage>
        <taxon>Bacteria</taxon>
        <taxon>Pseudomonadati</taxon>
        <taxon>Pseudomonadota</taxon>
        <taxon>Gammaproteobacteria</taxon>
        <taxon>Salinisphaerales</taxon>
        <taxon>Salinisphaeraceae</taxon>
        <taxon>Salinisphaera</taxon>
    </lineage>
</organism>
<comment type="caution">
    <text evidence="3">The sequence shown here is derived from an EMBL/GenBank/DDBJ whole genome shotgun (WGS) entry which is preliminary data.</text>
</comment>
<gene>
    <name evidence="3" type="ORF">SADO_06632</name>
</gene>
<evidence type="ECO:0000313" key="3">
    <source>
        <dbReference type="EMBL" id="MES1928909.1"/>
    </source>
</evidence>
<accession>A0ABV2AZ43</accession>
<dbReference type="Gene3D" id="3.40.50.720">
    <property type="entry name" value="NAD(P)-binding Rossmann-like Domain"/>
    <property type="match status" value="1"/>
</dbReference>
<name>A0ABV2AZ43_9GAMM</name>
<proteinExistence type="inferred from homology"/>
<evidence type="ECO:0000256" key="2">
    <source>
        <dbReference type="ARBA" id="ARBA00023002"/>
    </source>
</evidence>
<dbReference type="InterPro" id="IPR036291">
    <property type="entry name" value="NAD(P)-bd_dom_sf"/>
</dbReference>
<evidence type="ECO:0000313" key="4">
    <source>
        <dbReference type="Proteomes" id="UP001460888"/>
    </source>
</evidence>
<dbReference type="Proteomes" id="UP001460888">
    <property type="component" value="Unassembled WGS sequence"/>
</dbReference>
<keyword evidence="2" id="KW-0560">Oxidoreductase</keyword>
<comment type="similarity">
    <text evidence="1">Belongs to the short-chain dehydrogenases/reductases (SDR) family.</text>
</comment>
<dbReference type="PIRSF" id="PIRSF000126">
    <property type="entry name" value="11-beta-HSD1"/>
    <property type="match status" value="1"/>
</dbReference>
<reference evidence="3 4" key="1">
    <citation type="submission" date="2013-03" db="EMBL/GenBank/DDBJ databases">
        <title>Salinisphaera dokdonensis CL-ES53 Genome Sequencing.</title>
        <authorList>
            <person name="Li C."/>
            <person name="Lai Q."/>
            <person name="Shao Z."/>
        </authorList>
    </citation>
    <scope>NUCLEOTIDE SEQUENCE [LARGE SCALE GENOMIC DNA]</scope>
    <source>
        <strain evidence="3 4">CL-ES53</strain>
    </source>
</reference>
<dbReference type="Pfam" id="PF00106">
    <property type="entry name" value="adh_short"/>
    <property type="match status" value="1"/>
</dbReference>
<dbReference type="InterPro" id="IPR002347">
    <property type="entry name" value="SDR_fam"/>
</dbReference>
<dbReference type="EMBL" id="APND01000002">
    <property type="protein sequence ID" value="MES1928909.1"/>
    <property type="molecule type" value="Genomic_DNA"/>
</dbReference>
<dbReference type="RefSeq" id="WP_353110324.1">
    <property type="nucleotide sequence ID" value="NZ_APND01000002.1"/>
</dbReference>
<dbReference type="PRINTS" id="PR00081">
    <property type="entry name" value="GDHRDH"/>
</dbReference>
<evidence type="ECO:0000256" key="1">
    <source>
        <dbReference type="ARBA" id="ARBA00006484"/>
    </source>
</evidence>
<sequence length="268" mass="28986">MAFVDKYGPWALITGASAGIGAEFARQIAAKGVNVALVARRRERLEALGAELESQYGVRTLAIAADLCADDFLATITEALGTRHIGLLVNNAGSGMTGEFLDHDLDTELQMLTLNCRAPLILAHHFGARMRDDRRGGIIMLASIAGIVPTPMFSNYSATKAWNRYLGEGLHEELGRDGVDVVSLCPGLTQSEFFDHANVDPTNWPAPMRATIMSAQDVVKAGLKGLGKQSQVVPGLSYRMLMRMSRLAPGGVPPWIIDRVMRFALPKP</sequence>
<keyword evidence="4" id="KW-1185">Reference proteome</keyword>